<dbReference type="CDD" id="cd08504">
    <property type="entry name" value="PBP2_OppA"/>
    <property type="match status" value="1"/>
</dbReference>
<dbReference type="GO" id="GO:0043190">
    <property type="term" value="C:ATP-binding cassette (ABC) transporter complex"/>
    <property type="evidence" value="ECO:0007669"/>
    <property type="project" value="InterPro"/>
</dbReference>
<dbReference type="InterPro" id="IPR030678">
    <property type="entry name" value="Peptide/Ni-bd"/>
</dbReference>
<evidence type="ECO:0000256" key="6">
    <source>
        <dbReference type="SAM" id="SignalP"/>
    </source>
</evidence>
<feature type="domain" description="Solute-binding protein family 5" evidence="7">
    <location>
        <begin position="108"/>
        <end position="525"/>
    </location>
</feature>
<dbReference type="InterPro" id="IPR023765">
    <property type="entry name" value="SBP_5_CS"/>
</dbReference>
<dbReference type="PANTHER" id="PTHR30290:SF10">
    <property type="entry name" value="PERIPLASMIC OLIGOPEPTIDE-BINDING PROTEIN-RELATED"/>
    <property type="match status" value="1"/>
</dbReference>
<keyword evidence="9" id="KW-1185">Reference proteome</keyword>
<evidence type="ECO:0000256" key="5">
    <source>
        <dbReference type="SAM" id="MobiDB-lite"/>
    </source>
</evidence>
<dbReference type="PROSITE" id="PS51257">
    <property type="entry name" value="PROKAR_LIPOPROTEIN"/>
    <property type="match status" value="1"/>
</dbReference>
<gene>
    <name evidence="8" type="ORF">HLPR_09760</name>
</gene>
<comment type="similarity">
    <text evidence="2">Belongs to the bacterial solute-binding protein 5 family.</text>
</comment>
<feature type="signal peptide" evidence="6">
    <location>
        <begin position="1"/>
        <end position="18"/>
    </location>
</feature>
<dbReference type="Gene3D" id="3.90.76.10">
    <property type="entry name" value="Dipeptide-binding Protein, Domain 1"/>
    <property type="match status" value="1"/>
</dbReference>
<keyword evidence="4 6" id="KW-0732">Signal</keyword>
<dbReference type="PIRSF" id="PIRSF002741">
    <property type="entry name" value="MppA"/>
    <property type="match status" value="1"/>
</dbReference>
<dbReference type="AlphaFoldDB" id="A0AAU9EQA2"/>
<dbReference type="Gene3D" id="3.40.190.10">
    <property type="entry name" value="Periplasmic binding protein-like II"/>
    <property type="match status" value="1"/>
</dbReference>
<dbReference type="InterPro" id="IPR000914">
    <property type="entry name" value="SBP_5_dom"/>
</dbReference>
<dbReference type="PROSITE" id="PS01040">
    <property type="entry name" value="SBP_BACTERIAL_5"/>
    <property type="match status" value="1"/>
</dbReference>
<dbReference type="InterPro" id="IPR039424">
    <property type="entry name" value="SBP_5"/>
</dbReference>
<keyword evidence="3" id="KW-0813">Transport</keyword>
<feature type="region of interest" description="Disordered" evidence="5">
    <location>
        <begin position="30"/>
        <end position="52"/>
    </location>
</feature>
<reference evidence="8 9" key="1">
    <citation type="submission" date="2023-08" db="EMBL/GenBank/DDBJ databases">
        <title>Helicovermis profunda gen. nov., sp. nov., a novel mesophilic, fermentative bacterium within the Bacillota from a deep-sea hydrothermal vent chimney.</title>
        <authorList>
            <person name="Miyazaki U."/>
            <person name="Mizutani D."/>
            <person name="Hashimoto Y."/>
            <person name="Tame A."/>
            <person name="Sawayama S."/>
            <person name="Miyazaki J."/>
            <person name="Takai K."/>
            <person name="Nakagawa S."/>
        </authorList>
    </citation>
    <scope>NUCLEOTIDE SEQUENCE [LARGE SCALE GENOMIC DNA]</scope>
    <source>
        <strain evidence="8 9">S502</strain>
    </source>
</reference>
<feature type="chain" id="PRO_5043706486" evidence="6">
    <location>
        <begin position="19"/>
        <end position="646"/>
    </location>
</feature>
<dbReference type="GO" id="GO:0042597">
    <property type="term" value="C:periplasmic space"/>
    <property type="evidence" value="ECO:0007669"/>
    <property type="project" value="UniProtKB-ARBA"/>
</dbReference>
<sequence>MKRMLSVIMLVVLLFVFAGCSNDKTSAVSNEKEVNNAKTTESSDQGDTNKESGKVDKITYAKDQTYTSIYSGEISTLNYLTSSSTNEIGLASNFVDTLVDYDQYGVMIPSLATEWISSENGNVWTFKIRKGVNWYTSEGEVYGELTAQDFVDSLKYTFNKDNGSKTANIAYKVLKNGKKYYDGEITDFSKVGVKAIDKYTLQYTLETPVPYFESMLTYASFFPVNGKFLAEVGDKFGTSNDNILYNGAYILQKFEPQNSRILVENENYWDKDKVFIKKLKYKYNKEAKTIGQELFLRGDISEVYVPSTSIDAWMQDKDKKEMVRPSNPSFYTYFYAINFDPNFDKAYDPENWKKAVNNVNFRKSLFHGLDRVAALTTGEPYNPKNKIANTVTPPNFVNEDGIDFTQMGSLKKFTDTDSYNSDLAIQFKEKAMKDLEGKVDFPVKVVIPYSTGSSENAQRAQVVQQQLTRTLGDDYVEVFIVPYPPSGFLSNTRRVGKYGMELVNWGPDFADPETYTYMFIPGSNYNFPEKTTEVDENGNNKFDVYMKMVTAATNEKVDLAKRYNLFAEAEAYLIDQAWVIPYRLGGNGGYVASKLDPFEAPYSPFGVSSLRYKGQHILDKPMSTELYLSEKAKWNEKRKEILNSLK</sequence>
<evidence type="ECO:0000256" key="4">
    <source>
        <dbReference type="ARBA" id="ARBA00022729"/>
    </source>
</evidence>
<name>A0AAU9EQA2_9FIRM</name>
<dbReference type="Pfam" id="PF00496">
    <property type="entry name" value="SBP_bac_5"/>
    <property type="match status" value="1"/>
</dbReference>
<evidence type="ECO:0000259" key="7">
    <source>
        <dbReference type="Pfam" id="PF00496"/>
    </source>
</evidence>
<evidence type="ECO:0000256" key="2">
    <source>
        <dbReference type="ARBA" id="ARBA00005695"/>
    </source>
</evidence>
<dbReference type="PANTHER" id="PTHR30290">
    <property type="entry name" value="PERIPLASMIC BINDING COMPONENT OF ABC TRANSPORTER"/>
    <property type="match status" value="1"/>
</dbReference>
<evidence type="ECO:0000256" key="3">
    <source>
        <dbReference type="ARBA" id="ARBA00022448"/>
    </source>
</evidence>
<evidence type="ECO:0000313" key="8">
    <source>
        <dbReference type="EMBL" id="BEP28645.1"/>
    </source>
</evidence>
<proteinExistence type="inferred from homology"/>
<organism evidence="8 9">
    <name type="scientific">Helicovermis profundi</name>
    <dbReference type="NCBI Taxonomy" id="3065157"/>
    <lineage>
        <taxon>Bacteria</taxon>
        <taxon>Bacillati</taxon>
        <taxon>Bacillota</taxon>
        <taxon>Clostridia</taxon>
        <taxon>Helicovermis</taxon>
    </lineage>
</organism>
<dbReference type="GO" id="GO:1904680">
    <property type="term" value="F:peptide transmembrane transporter activity"/>
    <property type="evidence" value="ECO:0007669"/>
    <property type="project" value="TreeGrafter"/>
</dbReference>
<evidence type="ECO:0000256" key="1">
    <source>
        <dbReference type="ARBA" id="ARBA00004193"/>
    </source>
</evidence>
<comment type="subcellular location">
    <subcellularLocation>
        <location evidence="1">Cell membrane</location>
        <topology evidence="1">Lipid-anchor</topology>
    </subcellularLocation>
</comment>
<dbReference type="KEGG" id="hprf:HLPR_09760"/>
<dbReference type="RefSeq" id="WP_338536954.1">
    <property type="nucleotide sequence ID" value="NZ_AP028654.1"/>
</dbReference>
<feature type="compositionally biased region" description="Polar residues" evidence="5">
    <location>
        <begin position="36"/>
        <end position="46"/>
    </location>
</feature>
<protein>
    <submittedName>
        <fullName evidence="8">Peptide ABC transporter substrate-binding protein</fullName>
    </submittedName>
</protein>
<dbReference type="SUPFAM" id="SSF53850">
    <property type="entry name" value="Periplasmic binding protein-like II"/>
    <property type="match status" value="1"/>
</dbReference>
<dbReference type="Proteomes" id="UP001321786">
    <property type="component" value="Chromosome"/>
</dbReference>
<dbReference type="Gene3D" id="3.10.105.10">
    <property type="entry name" value="Dipeptide-binding Protein, Domain 3"/>
    <property type="match status" value="1"/>
</dbReference>
<dbReference type="EMBL" id="AP028654">
    <property type="protein sequence ID" value="BEP28645.1"/>
    <property type="molecule type" value="Genomic_DNA"/>
</dbReference>
<accession>A0AAU9EQA2</accession>
<dbReference type="GO" id="GO:0015833">
    <property type="term" value="P:peptide transport"/>
    <property type="evidence" value="ECO:0007669"/>
    <property type="project" value="TreeGrafter"/>
</dbReference>
<evidence type="ECO:0000313" key="9">
    <source>
        <dbReference type="Proteomes" id="UP001321786"/>
    </source>
</evidence>